<dbReference type="AlphaFoldDB" id="M2Q6M5"/>
<dbReference type="STRING" id="914234.M2Q6M5"/>
<protein>
    <submittedName>
        <fullName evidence="7">Uncharacterized protein</fullName>
    </submittedName>
</protein>
<dbReference type="EMBL" id="KB445811">
    <property type="protein sequence ID" value="EMD32458.1"/>
    <property type="molecule type" value="Genomic_DNA"/>
</dbReference>
<evidence type="ECO:0000256" key="3">
    <source>
        <dbReference type="ARBA" id="ARBA00022824"/>
    </source>
</evidence>
<evidence type="ECO:0000313" key="8">
    <source>
        <dbReference type="Proteomes" id="UP000016930"/>
    </source>
</evidence>
<proteinExistence type="predicted"/>
<keyword evidence="3" id="KW-0256">Endoplasmic reticulum</keyword>
<dbReference type="GO" id="GO:0005789">
    <property type="term" value="C:endoplasmic reticulum membrane"/>
    <property type="evidence" value="ECO:0007669"/>
    <property type="project" value="UniProtKB-SubCell"/>
</dbReference>
<evidence type="ECO:0000256" key="6">
    <source>
        <dbReference type="SAM" id="Phobius"/>
    </source>
</evidence>
<feature type="transmembrane region" description="Helical" evidence="6">
    <location>
        <begin position="57"/>
        <end position="78"/>
    </location>
</feature>
<keyword evidence="4 6" id="KW-1133">Transmembrane helix</keyword>
<evidence type="ECO:0000313" key="7">
    <source>
        <dbReference type="EMBL" id="EMD32458.1"/>
    </source>
</evidence>
<sequence length="101" mass="11637">MHQLDHWKSTPSTRAVLLGIELPYRPPRSAPGALLWRKRVWLEATFGLSLLEPWEKVLMLTIICTLLTLVLTGLYTFLPQYAALLQRRTAYYLLGREDVAL</sequence>
<name>M2Q6M5_CERS8</name>
<dbReference type="InterPro" id="IPR024512">
    <property type="entry name" value="Ser_palmitoyltrfase_ssu-like"/>
</dbReference>
<gene>
    <name evidence="7" type="ORF">CERSUDRAFT_118793</name>
</gene>
<dbReference type="Pfam" id="PF11779">
    <property type="entry name" value="SPT_ssu-like"/>
    <property type="match status" value="1"/>
</dbReference>
<dbReference type="OrthoDB" id="202672at2759"/>
<organism evidence="7 8">
    <name type="scientific">Ceriporiopsis subvermispora (strain B)</name>
    <name type="common">White-rot fungus</name>
    <name type="synonym">Gelatoporia subvermispora</name>
    <dbReference type="NCBI Taxonomy" id="914234"/>
    <lineage>
        <taxon>Eukaryota</taxon>
        <taxon>Fungi</taxon>
        <taxon>Dikarya</taxon>
        <taxon>Basidiomycota</taxon>
        <taxon>Agaricomycotina</taxon>
        <taxon>Agaricomycetes</taxon>
        <taxon>Polyporales</taxon>
        <taxon>Gelatoporiaceae</taxon>
        <taxon>Gelatoporia</taxon>
    </lineage>
</organism>
<reference evidence="7 8" key="1">
    <citation type="journal article" date="2012" name="Proc. Natl. Acad. Sci. U.S.A.">
        <title>Comparative genomics of Ceriporiopsis subvermispora and Phanerochaete chrysosporium provide insight into selective ligninolysis.</title>
        <authorList>
            <person name="Fernandez-Fueyo E."/>
            <person name="Ruiz-Duenas F.J."/>
            <person name="Ferreira P."/>
            <person name="Floudas D."/>
            <person name="Hibbett D.S."/>
            <person name="Canessa P."/>
            <person name="Larrondo L.F."/>
            <person name="James T.Y."/>
            <person name="Seelenfreund D."/>
            <person name="Lobos S."/>
            <person name="Polanco R."/>
            <person name="Tello M."/>
            <person name="Honda Y."/>
            <person name="Watanabe T."/>
            <person name="Watanabe T."/>
            <person name="Ryu J.S."/>
            <person name="Kubicek C.P."/>
            <person name="Schmoll M."/>
            <person name="Gaskell J."/>
            <person name="Hammel K.E."/>
            <person name="St John F.J."/>
            <person name="Vanden Wymelenberg A."/>
            <person name="Sabat G."/>
            <person name="Splinter BonDurant S."/>
            <person name="Syed K."/>
            <person name="Yadav J.S."/>
            <person name="Doddapaneni H."/>
            <person name="Subramanian V."/>
            <person name="Lavin J.L."/>
            <person name="Oguiza J.A."/>
            <person name="Perez G."/>
            <person name="Pisabarro A.G."/>
            <person name="Ramirez L."/>
            <person name="Santoyo F."/>
            <person name="Master E."/>
            <person name="Coutinho P.M."/>
            <person name="Henrissat B."/>
            <person name="Lombard V."/>
            <person name="Magnuson J.K."/>
            <person name="Kuees U."/>
            <person name="Hori C."/>
            <person name="Igarashi K."/>
            <person name="Samejima M."/>
            <person name="Held B.W."/>
            <person name="Barry K.W."/>
            <person name="LaButti K.M."/>
            <person name="Lapidus A."/>
            <person name="Lindquist E.A."/>
            <person name="Lucas S.M."/>
            <person name="Riley R."/>
            <person name="Salamov A.A."/>
            <person name="Hoffmeister D."/>
            <person name="Schwenk D."/>
            <person name="Hadar Y."/>
            <person name="Yarden O."/>
            <person name="de Vries R.P."/>
            <person name="Wiebenga A."/>
            <person name="Stenlid J."/>
            <person name="Eastwood D."/>
            <person name="Grigoriev I.V."/>
            <person name="Berka R.M."/>
            <person name="Blanchette R.A."/>
            <person name="Kersten P."/>
            <person name="Martinez A.T."/>
            <person name="Vicuna R."/>
            <person name="Cullen D."/>
        </authorList>
    </citation>
    <scope>NUCLEOTIDE SEQUENCE [LARGE SCALE GENOMIC DNA]</scope>
    <source>
        <strain evidence="7 8">B</strain>
    </source>
</reference>
<dbReference type="HOGENOM" id="CLU_122021_2_0_1"/>
<keyword evidence="5 6" id="KW-0472">Membrane</keyword>
<evidence type="ECO:0000256" key="5">
    <source>
        <dbReference type="ARBA" id="ARBA00023136"/>
    </source>
</evidence>
<evidence type="ECO:0000256" key="1">
    <source>
        <dbReference type="ARBA" id="ARBA00004477"/>
    </source>
</evidence>
<keyword evidence="2 6" id="KW-0812">Transmembrane</keyword>
<keyword evidence="8" id="KW-1185">Reference proteome</keyword>
<dbReference type="Proteomes" id="UP000016930">
    <property type="component" value="Unassembled WGS sequence"/>
</dbReference>
<comment type="subcellular location">
    <subcellularLocation>
        <location evidence="1">Endoplasmic reticulum membrane</location>
        <topology evidence="1">Multi-pass membrane protein</topology>
    </subcellularLocation>
</comment>
<accession>M2Q6M5</accession>
<evidence type="ECO:0000256" key="2">
    <source>
        <dbReference type="ARBA" id="ARBA00022692"/>
    </source>
</evidence>
<evidence type="ECO:0000256" key="4">
    <source>
        <dbReference type="ARBA" id="ARBA00022989"/>
    </source>
</evidence>